<evidence type="ECO:0000313" key="3">
    <source>
        <dbReference type="Proteomes" id="UP000186817"/>
    </source>
</evidence>
<keyword evidence="1" id="KW-0812">Transmembrane</keyword>
<sequence length="222" mass="24269">MYAFRCIIIIIIIIIVIILIVFPLIVLIVVLLLLLLIIVLTAAARASKSPKPGWPIMESARQPCTLFAAQPSVSSKPIWYRTSAPVVTSPATSAPVSPMVTGSPMLRNLREIRPGPPKPIELNYDEWYWKVYELERRRPRGLAAAMLEHVAYPLTHQLSNLSAELRVHSLRERVRTAAPLRAAAACGDLVHVQQGLRQVDTSSEAAKVALQVAVSAGQSASG</sequence>
<gene>
    <name evidence="2" type="ORF">AK812_SmicGene33394</name>
</gene>
<evidence type="ECO:0000313" key="2">
    <source>
        <dbReference type="EMBL" id="OLP85589.1"/>
    </source>
</evidence>
<dbReference type="EMBL" id="LSRX01000966">
    <property type="protein sequence ID" value="OLP85589.1"/>
    <property type="molecule type" value="Genomic_DNA"/>
</dbReference>
<dbReference type="Proteomes" id="UP000186817">
    <property type="component" value="Unassembled WGS sequence"/>
</dbReference>
<name>A0A1Q9CRN8_SYMMI</name>
<accession>A0A1Q9CRN8</accession>
<feature type="transmembrane region" description="Helical" evidence="1">
    <location>
        <begin position="7"/>
        <end position="40"/>
    </location>
</feature>
<comment type="caution">
    <text evidence="2">The sequence shown here is derived from an EMBL/GenBank/DDBJ whole genome shotgun (WGS) entry which is preliminary data.</text>
</comment>
<keyword evidence="1" id="KW-0472">Membrane</keyword>
<keyword evidence="1" id="KW-1133">Transmembrane helix</keyword>
<evidence type="ECO:0000256" key="1">
    <source>
        <dbReference type="SAM" id="Phobius"/>
    </source>
</evidence>
<proteinExistence type="predicted"/>
<dbReference type="AlphaFoldDB" id="A0A1Q9CRN8"/>
<organism evidence="2 3">
    <name type="scientific">Symbiodinium microadriaticum</name>
    <name type="common">Dinoflagellate</name>
    <name type="synonym">Zooxanthella microadriatica</name>
    <dbReference type="NCBI Taxonomy" id="2951"/>
    <lineage>
        <taxon>Eukaryota</taxon>
        <taxon>Sar</taxon>
        <taxon>Alveolata</taxon>
        <taxon>Dinophyceae</taxon>
        <taxon>Suessiales</taxon>
        <taxon>Symbiodiniaceae</taxon>
        <taxon>Symbiodinium</taxon>
    </lineage>
</organism>
<reference evidence="2 3" key="1">
    <citation type="submission" date="2016-02" db="EMBL/GenBank/DDBJ databases">
        <title>Genome analysis of coral dinoflagellate symbionts highlights evolutionary adaptations to a symbiotic lifestyle.</title>
        <authorList>
            <person name="Aranda M."/>
            <person name="Li Y."/>
            <person name="Liew Y.J."/>
            <person name="Baumgarten S."/>
            <person name="Simakov O."/>
            <person name="Wilson M."/>
            <person name="Piel J."/>
            <person name="Ashoor H."/>
            <person name="Bougouffa S."/>
            <person name="Bajic V.B."/>
            <person name="Ryu T."/>
            <person name="Ravasi T."/>
            <person name="Bayer T."/>
            <person name="Micklem G."/>
            <person name="Kim H."/>
            <person name="Bhak J."/>
            <person name="Lajeunesse T.C."/>
            <person name="Voolstra C.R."/>
        </authorList>
    </citation>
    <scope>NUCLEOTIDE SEQUENCE [LARGE SCALE GENOMIC DNA]</scope>
    <source>
        <strain evidence="2 3">CCMP2467</strain>
    </source>
</reference>
<keyword evidence="3" id="KW-1185">Reference proteome</keyword>
<protein>
    <submittedName>
        <fullName evidence="2">Uncharacterized protein</fullName>
    </submittedName>
</protein>